<dbReference type="PANTHER" id="PTHR43228:SF6">
    <property type="entry name" value="RESPONSE REGULATOR RECEIVER"/>
    <property type="match status" value="1"/>
</dbReference>
<organism evidence="3 4">
    <name type="scientific">Marinibaculum pumilum</name>
    <dbReference type="NCBI Taxonomy" id="1766165"/>
    <lineage>
        <taxon>Bacteria</taxon>
        <taxon>Pseudomonadati</taxon>
        <taxon>Pseudomonadota</taxon>
        <taxon>Alphaproteobacteria</taxon>
        <taxon>Rhodospirillales</taxon>
        <taxon>Rhodospirillaceae</taxon>
        <taxon>Marinibaculum</taxon>
    </lineage>
</organism>
<name>A0ABV7L3R3_9PROT</name>
<dbReference type="InterPro" id="IPR011006">
    <property type="entry name" value="CheY-like_superfamily"/>
</dbReference>
<evidence type="ECO:0000256" key="1">
    <source>
        <dbReference type="PROSITE-ProRule" id="PRU00169"/>
    </source>
</evidence>
<dbReference type="InterPro" id="IPR052048">
    <property type="entry name" value="ST_Response_Regulator"/>
</dbReference>
<dbReference type="EMBL" id="JBHRTR010000031">
    <property type="protein sequence ID" value="MFC3229267.1"/>
    <property type="molecule type" value="Genomic_DNA"/>
</dbReference>
<dbReference type="Proteomes" id="UP001595528">
    <property type="component" value="Unassembled WGS sequence"/>
</dbReference>
<evidence type="ECO:0000259" key="2">
    <source>
        <dbReference type="PROSITE" id="PS50110"/>
    </source>
</evidence>
<dbReference type="RefSeq" id="WP_379903304.1">
    <property type="nucleotide sequence ID" value="NZ_JBHRTR010000031.1"/>
</dbReference>
<protein>
    <submittedName>
        <fullName evidence="3">Response regulator</fullName>
    </submittedName>
</protein>
<evidence type="ECO:0000313" key="3">
    <source>
        <dbReference type="EMBL" id="MFC3229267.1"/>
    </source>
</evidence>
<keyword evidence="4" id="KW-1185">Reference proteome</keyword>
<keyword evidence="1" id="KW-0597">Phosphoprotein</keyword>
<dbReference type="InterPro" id="IPR013324">
    <property type="entry name" value="RNA_pol_sigma_r3/r4-like"/>
</dbReference>
<gene>
    <name evidence="3" type="ORF">ACFOGJ_18615</name>
</gene>
<dbReference type="PANTHER" id="PTHR43228">
    <property type="entry name" value="TWO-COMPONENT RESPONSE REGULATOR"/>
    <property type="match status" value="1"/>
</dbReference>
<dbReference type="InterPro" id="IPR053866">
    <property type="entry name" value="PhyR_sigma2"/>
</dbReference>
<dbReference type="Pfam" id="PF22233">
    <property type="entry name" value="PhyR_sigma-like"/>
    <property type="match status" value="1"/>
</dbReference>
<dbReference type="SMART" id="SM00448">
    <property type="entry name" value="REC"/>
    <property type="match status" value="1"/>
</dbReference>
<feature type="modified residue" description="4-aspartylphosphate" evidence="1">
    <location>
        <position position="195"/>
    </location>
</feature>
<dbReference type="SUPFAM" id="SSF88659">
    <property type="entry name" value="Sigma3 and sigma4 domains of RNA polymerase sigma factors"/>
    <property type="match status" value="1"/>
</dbReference>
<dbReference type="NCBIfam" id="NF006623">
    <property type="entry name" value="PRK09191.1"/>
    <property type="match status" value="1"/>
</dbReference>
<dbReference type="Gene3D" id="1.20.140.160">
    <property type="match status" value="1"/>
</dbReference>
<comment type="caution">
    <text evidence="3">The sequence shown here is derived from an EMBL/GenBank/DDBJ whole genome shotgun (WGS) entry which is preliminary data.</text>
</comment>
<accession>A0ABV7L3R3</accession>
<dbReference type="Pfam" id="PF22029">
    <property type="entry name" value="PhyR_sigma2"/>
    <property type="match status" value="1"/>
</dbReference>
<evidence type="ECO:0000313" key="4">
    <source>
        <dbReference type="Proteomes" id="UP001595528"/>
    </source>
</evidence>
<proteinExistence type="predicted"/>
<feature type="domain" description="Response regulatory" evidence="2">
    <location>
        <begin position="145"/>
        <end position="258"/>
    </location>
</feature>
<dbReference type="InterPro" id="IPR053867">
    <property type="entry name" value="PhyR_sigma4"/>
</dbReference>
<dbReference type="SUPFAM" id="SSF52172">
    <property type="entry name" value="CheY-like"/>
    <property type="match status" value="1"/>
</dbReference>
<dbReference type="Gene3D" id="3.40.50.2300">
    <property type="match status" value="1"/>
</dbReference>
<dbReference type="InterPro" id="IPR001789">
    <property type="entry name" value="Sig_transdc_resp-reg_receiver"/>
</dbReference>
<reference evidence="4" key="1">
    <citation type="journal article" date="2019" name="Int. J. Syst. Evol. Microbiol.">
        <title>The Global Catalogue of Microorganisms (GCM) 10K type strain sequencing project: providing services to taxonomists for standard genome sequencing and annotation.</title>
        <authorList>
            <consortium name="The Broad Institute Genomics Platform"/>
            <consortium name="The Broad Institute Genome Sequencing Center for Infectious Disease"/>
            <person name="Wu L."/>
            <person name="Ma J."/>
        </authorList>
    </citation>
    <scope>NUCLEOTIDE SEQUENCE [LARGE SCALE GENOMIC DNA]</scope>
    <source>
        <strain evidence="4">KCTC 42964</strain>
    </source>
</reference>
<dbReference type="PROSITE" id="PS50110">
    <property type="entry name" value="RESPONSE_REGULATORY"/>
    <property type="match status" value="1"/>
</dbReference>
<dbReference type="Pfam" id="PF00072">
    <property type="entry name" value="Response_reg"/>
    <property type="match status" value="1"/>
</dbReference>
<sequence>MSSGADQVIAHLPYLRRYARALTGSQIRGDEYVKACLEAVLQEIDEAEFERAPKLHLFRTFHDVWMRLAPPPQPDRGADLTDPEGAQIRRMLSTLPRRERQAFLLYELEQFQVPQISVILRQPDEEIAAMIDHAREELSNLPQAHILIIEDDPVIALGNSQIIEEMGHQVAGTATTENEALELFDATQPDLVLADVRLADGSSGLDAAQKIMRRGSTPVVYVTGHPEDVLTGSRAEPTYVIEKPFNPETLKAAISQALSFRDPNLILEKAEA</sequence>